<dbReference type="InterPro" id="IPR002893">
    <property type="entry name" value="Znf_MYND"/>
</dbReference>
<comment type="caution">
    <text evidence="6">The sequence shown here is derived from an EMBL/GenBank/DDBJ whole genome shotgun (WGS) entry which is preliminary data.</text>
</comment>
<gene>
    <name evidence="6" type="ORF">TSAR_006219</name>
</gene>
<evidence type="ECO:0000256" key="1">
    <source>
        <dbReference type="ARBA" id="ARBA00022723"/>
    </source>
</evidence>
<evidence type="ECO:0000256" key="2">
    <source>
        <dbReference type="ARBA" id="ARBA00022771"/>
    </source>
</evidence>
<dbReference type="PANTHER" id="PTHR12298">
    <property type="entry name" value="PCDC2 PROGRAMMED CELL DEATH PROTEIN 2 -RELATED"/>
    <property type="match status" value="1"/>
</dbReference>
<dbReference type="InterPro" id="IPR007320">
    <property type="entry name" value="PDCD2_C"/>
</dbReference>
<dbReference type="EMBL" id="NNAY01001167">
    <property type="protein sequence ID" value="OXU24908.1"/>
    <property type="molecule type" value="Genomic_DNA"/>
</dbReference>
<reference evidence="6 7" key="1">
    <citation type="journal article" date="2017" name="Curr. Biol.">
        <title>The Evolution of Venom by Co-option of Single-Copy Genes.</title>
        <authorList>
            <person name="Martinson E.O."/>
            <person name="Mrinalini"/>
            <person name="Kelkar Y.D."/>
            <person name="Chang C.H."/>
            <person name="Werren J.H."/>
        </authorList>
    </citation>
    <scope>NUCLEOTIDE SEQUENCE [LARGE SCALE GENOMIC DNA]</scope>
    <source>
        <strain evidence="6 7">Alberta</strain>
        <tissue evidence="6">Whole body</tissue>
    </source>
</reference>
<evidence type="ECO:0000313" key="7">
    <source>
        <dbReference type="Proteomes" id="UP000215335"/>
    </source>
</evidence>
<dbReference type="GO" id="GO:0005634">
    <property type="term" value="C:nucleus"/>
    <property type="evidence" value="ECO:0007669"/>
    <property type="project" value="TreeGrafter"/>
</dbReference>
<dbReference type="SUPFAM" id="SSF144232">
    <property type="entry name" value="HIT/MYND zinc finger-like"/>
    <property type="match status" value="1"/>
</dbReference>
<proteinExistence type="predicted"/>
<organism evidence="6 7">
    <name type="scientific">Trichomalopsis sarcophagae</name>
    <dbReference type="NCBI Taxonomy" id="543379"/>
    <lineage>
        <taxon>Eukaryota</taxon>
        <taxon>Metazoa</taxon>
        <taxon>Ecdysozoa</taxon>
        <taxon>Arthropoda</taxon>
        <taxon>Hexapoda</taxon>
        <taxon>Insecta</taxon>
        <taxon>Pterygota</taxon>
        <taxon>Neoptera</taxon>
        <taxon>Endopterygota</taxon>
        <taxon>Hymenoptera</taxon>
        <taxon>Apocrita</taxon>
        <taxon>Proctotrupomorpha</taxon>
        <taxon>Chalcidoidea</taxon>
        <taxon>Pteromalidae</taxon>
        <taxon>Pteromalinae</taxon>
        <taxon>Trichomalopsis</taxon>
    </lineage>
</organism>
<dbReference type="AlphaFoldDB" id="A0A232F343"/>
<dbReference type="GO" id="GO:0008270">
    <property type="term" value="F:zinc ion binding"/>
    <property type="evidence" value="ECO:0007669"/>
    <property type="project" value="UniProtKB-KW"/>
</dbReference>
<dbReference type="PANTHER" id="PTHR12298:SF4">
    <property type="entry name" value="PROGRAMMED CELL DEATH PROTEIN 2"/>
    <property type="match status" value="1"/>
</dbReference>
<dbReference type="OrthoDB" id="443682at2759"/>
<evidence type="ECO:0000256" key="3">
    <source>
        <dbReference type="ARBA" id="ARBA00022833"/>
    </source>
</evidence>
<evidence type="ECO:0000259" key="5">
    <source>
        <dbReference type="PROSITE" id="PS50865"/>
    </source>
</evidence>
<dbReference type="PROSITE" id="PS01360">
    <property type="entry name" value="ZF_MYND_1"/>
    <property type="match status" value="1"/>
</dbReference>
<keyword evidence="1" id="KW-0479">Metal-binding</keyword>
<evidence type="ECO:0000256" key="4">
    <source>
        <dbReference type="PROSITE-ProRule" id="PRU00134"/>
    </source>
</evidence>
<dbReference type="GO" id="GO:0005737">
    <property type="term" value="C:cytoplasm"/>
    <property type="evidence" value="ECO:0007669"/>
    <property type="project" value="InterPro"/>
</dbReference>
<dbReference type="Pfam" id="PF01753">
    <property type="entry name" value="zf-MYND"/>
    <property type="match status" value="1"/>
</dbReference>
<dbReference type="STRING" id="543379.A0A232F343"/>
<dbReference type="PROSITE" id="PS50865">
    <property type="entry name" value="ZF_MYND_2"/>
    <property type="match status" value="1"/>
</dbReference>
<keyword evidence="2 4" id="KW-0863">Zinc-finger</keyword>
<keyword evidence="7" id="KW-1185">Reference proteome</keyword>
<protein>
    <recommendedName>
        <fullName evidence="5">MYND-type domain-containing protein</fullName>
    </recommendedName>
</protein>
<dbReference type="Pfam" id="PF04194">
    <property type="entry name" value="PDCD2_C"/>
    <property type="match status" value="1"/>
</dbReference>
<name>A0A232F343_9HYME</name>
<feature type="domain" description="MYND-type" evidence="5">
    <location>
        <begin position="132"/>
        <end position="169"/>
    </location>
</feature>
<dbReference type="Gene3D" id="6.10.140.2220">
    <property type="match status" value="1"/>
</dbReference>
<sequence>MSDIIDIGFAEECESWRLASRFFPSKIGGKPAWLDLKNIPDATQLACEYCGNPCMFLCQVYAPYEEDDKAFHRTLYVFICKNADCCKENCNGNIKVLRSQLKRVNEFYPPDPPIEEKNWRTDICTEKWSKTCSICGIFSSSHCAKCKQVNYCCRLHQVWDWKNSHKNLCGKEQSSENEKFLFPQFELVTEKEEYNPSNEDSVTSEEELQKFEELVKTGQAGTLQSEKDIDDDLLKMASGIEDKTFSKFRKRIKGEPEQVLRYNRGGSPLFISSSHQPESIPKCEECGGDRQFEFQIMPQLLVYLKVDNILESIDWGILAVYTCKNSCTPKTKYVQEYVCKQDIIKENSMDSPNADQSNCL</sequence>
<dbReference type="Proteomes" id="UP000215335">
    <property type="component" value="Unassembled WGS sequence"/>
</dbReference>
<evidence type="ECO:0000313" key="6">
    <source>
        <dbReference type="EMBL" id="OXU24908.1"/>
    </source>
</evidence>
<keyword evidence="3" id="KW-0862">Zinc</keyword>
<accession>A0A232F343</accession>